<evidence type="ECO:0000256" key="2">
    <source>
        <dbReference type="SAM" id="SignalP"/>
    </source>
</evidence>
<dbReference type="InterPro" id="IPR011765">
    <property type="entry name" value="Pept_M16_N"/>
</dbReference>
<gene>
    <name evidence="5" type="ORF">ENX07_08020</name>
</gene>
<feature type="domain" description="Peptidase M16 C-terminal" evidence="4">
    <location>
        <begin position="184"/>
        <end position="360"/>
    </location>
</feature>
<feature type="coiled-coil region" evidence="1">
    <location>
        <begin position="328"/>
        <end position="355"/>
    </location>
</feature>
<evidence type="ECO:0000259" key="3">
    <source>
        <dbReference type="Pfam" id="PF00675"/>
    </source>
</evidence>
<comment type="caution">
    <text evidence="5">The sequence shown here is derived from an EMBL/GenBank/DDBJ whole genome shotgun (WGS) entry which is preliminary data.</text>
</comment>
<dbReference type="EMBL" id="DTMQ01000048">
    <property type="protein sequence ID" value="HGE99994.1"/>
    <property type="molecule type" value="Genomic_DNA"/>
</dbReference>
<dbReference type="GO" id="GO:0046872">
    <property type="term" value="F:metal ion binding"/>
    <property type="evidence" value="ECO:0007669"/>
    <property type="project" value="InterPro"/>
</dbReference>
<protein>
    <submittedName>
        <fullName evidence="5">Insulinase family protein</fullName>
    </submittedName>
</protein>
<name>A0A7C3YTU6_UNCW3</name>
<dbReference type="PANTHER" id="PTHR11851:SF224">
    <property type="entry name" value="PROCESSING PROTEASE"/>
    <property type="match status" value="1"/>
</dbReference>
<sequence length="443" mass="50508">MRKISFVFLLLLSSLFAFPFQKDTLENGMVLLAVEDHKLPILEIRVVIRAGSLFDPKGKEGLANLTIKSLFRGTKTRSASEIYEAIEAVGARIGEWTGYDYSQISVSLLNKDLDLILEIISDLLFNPSFPDTEIKKLISEIIAGILRDEGEPDYLLSREFYQILFSPTPYAHPVEGMKETVARLTREDVLDFYHKYYLPNNIFLVVVGDFQREDLMAKIEDIFGRVPKGKLPEFSFPAINPLSGRKAKIITKEDVNQSYIMLGHLGIKEGEKDMIPARVLNFILGGGALTSRLGKEIREKRGLAYDVGSYFDRRLYSGAFVCEMQTEIKNTTEAIRIILNEINRIKNEGANLEELNRAKRFYTGNFPLTFDSYAEKASLLTWMEFYQIGDNYIGEFPKRIEELTLEKINETAKRYLDPDNLFLVIVGNISEKDLALEGFEIIK</sequence>
<dbReference type="Pfam" id="PF00675">
    <property type="entry name" value="Peptidase_M16"/>
    <property type="match status" value="1"/>
</dbReference>
<accession>A0A7C3YTU6</accession>
<dbReference type="AlphaFoldDB" id="A0A7C3YTU6"/>
<dbReference type="PANTHER" id="PTHR11851">
    <property type="entry name" value="METALLOPROTEASE"/>
    <property type="match status" value="1"/>
</dbReference>
<evidence type="ECO:0000259" key="4">
    <source>
        <dbReference type="Pfam" id="PF05193"/>
    </source>
</evidence>
<evidence type="ECO:0000313" key="5">
    <source>
        <dbReference type="EMBL" id="HGE99994.1"/>
    </source>
</evidence>
<proteinExistence type="predicted"/>
<reference evidence="5" key="1">
    <citation type="journal article" date="2020" name="mSystems">
        <title>Genome- and Community-Level Interaction Insights into Carbon Utilization and Element Cycling Functions of Hydrothermarchaeota in Hydrothermal Sediment.</title>
        <authorList>
            <person name="Zhou Z."/>
            <person name="Liu Y."/>
            <person name="Xu W."/>
            <person name="Pan J."/>
            <person name="Luo Z.H."/>
            <person name="Li M."/>
        </authorList>
    </citation>
    <scope>NUCLEOTIDE SEQUENCE [LARGE SCALE GENOMIC DNA]</scope>
    <source>
        <strain evidence="5">SpSt-906</strain>
    </source>
</reference>
<keyword evidence="2" id="KW-0732">Signal</keyword>
<dbReference type="InterPro" id="IPR007863">
    <property type="entry name" value="Peptidase_M16_C"/>
</dbReference>
<keyword evidence="1" id="KW-0175">Coiled coil</keyword>
<evidence type="ECO:0000256" key="1">
    <source>
        <dbReference type="SAM" id="Coils"/>
    </source>
</evidence>
<dbReference type="Pfam" id="PF05193">
    <property type="entry name" value="Peptidase_M16_C"/>
    <property type="match status" value="1"/>
</dbReference>
<dbReference type="SUPFAM" id="SSF63411">
    <property type="entry name" value="LuxS/MPP-like metallohydrolase"/>
    <property type="match status" value="2"/>
</dbReference>
<dbReference type="Gene3D" id="3.30.830.10">
    <property type="entry name" value="Metalloenzyme, LuxS/M16 peptidase-like"/>
    <property type="match status" value="2"/>
</dbReference>
<feature type="domain" description="Peptidase M16 N-terminal" evidence="3">
    <location>
        <begin position="35"/>
        <end position="157"/>
    </location>
</feature>
<organism evidence="5">
    <name type="scientific">candidate division WOR-3 bacterium</name>
    <dbReference type="NCBI Taxonomy" id="2052148"/>
    <lineage>
        <taxon>Bacteria</taxon>
        <taxon>Bacteria division WOR-3</taxon>
    </lineage>
</organism>
<dbReference type="InterPro" id="IPR050361">
    <property type="entry name" value="MPP/UQCRC_Complex"/>
</dbReference>
<dbReference type="InterPro" id="IPR011249">
    <property type="entry name" value="Metalloenz_LuxS/M16"/>
</dbReference>
<feature type="signal peptide" evidence="2">
    <location>
        <begin position="1"/>
        <end position="19"/>
    </location>
</feature>
<feature type="chain" id="PRO_5028301082" evidence="2">
    <location>
        <begin position="20"/>
        <end position="443"/>
    </location>
</feature>